<accession>A0A133NXL4</accession>
<evidence type="ECO:0000256" key="3">
    <source>
        <dbReference type="ARBA" id="ARBA00022729"/>
    </source>
</evidence>
<keyword evidence="6" id="KW-1133">Transmembrane helix</keyword>
<dbReference type="InterPro" id="IPR013783">
    <property type="entry name" value="Ig-like_fold"/>
</dbReference>
<feature type="compositionally biased region" description="Basic and acidic residues" evidence="5">
    <location>
        <begin position="166"/>
        <end position="179"/>
    </location>
</feature>
<dbReference type="EMBL" id="LRQB01000038">
    <property type="protein sequence ID" value="KXA21009.1"/>
    <property type="molecule type" value="Genomic_DNA"/>
</dbReference>
<dbReference type="InterPro" id="IPR048052">
    <property type="entry name" value="FM1-like"/>
</dbReference>
<dbReference type="NCBIfam" id="TIGR01167">
    <property type="entry name" value="LPXTG_anchor"/>
    <property type="match status" value="1"/>
</dbReference>
<keyword evidence="3" id="KW-0732">Signal</keyword>
<feature type="transmembrane region" description="Helical" evidence="6">
    <location>
        <begin position="55"/>
        <end position="76"/>
    </location>
</feature>
<comment type="caution">
    <text evidence="9">The sequence shown here is derived from an EMBL/GenBank/DDBJ whole genome shotgun (WGS) entry which is preliminary data.</text>
</comment>
<evidence type="ECO:0000256" key="2">
    <source>
        <dbReference type="ARBA" id="ARBA00022525"/>
    </source>
</evidence>
<feature type="region of interest" description="Disordered" evidence="5">
    <location>
        <begin position="414"/>
        <end position="440"/>
    </location>
</feature>
<dbReference type="Gene3D" id="2.60.40.10">
    <property type="entry name" value="Immunoglobulins"/>
    <property type="match status" value="2"/>
</dbReference>
<feature type="domain" description="SpaA-like prealbumin fold" evidence="8">
    <location>
        <begin position="104"/>
        <end position="223"/>
    </location>
</feature>
<gene>
    <name evidence="9" type="ORF">HMPREF3208_00684</name>
</gene>
<reference evidence="9 10" key="1">
    <citation type="submission" date="2016-01" db="EMBL/GenBank/DDBJ databases">
        <authorList>
            <person name="Oliw E.H."/>
        </authorList>
    </citation>
    <scope>NUCLEOTIDE SEQUENCE [LARGE SCALE GENOMIC DNA]</scope>
    <source>
        <strain evidence="9 10">PSS_7772B</strain>
    </source>
</reference>
<name>A0A133NXL4_GARVA</name>
<feature type="domain" description="SpaA-like prealbumin fold" evidence="8">
    <location>
        <begin position="455"/>
        <end position="551"/>
    </location>
</feature>
<evidence type="ECO:0000256" key="4">
    <source>
        <dbReference type="ARBA" id="ARBA00023088"/>
    </source>
</evidence>
<protein>
    <submittedName>
        <fullName evidence="9">LPXTG-motif protein cell wall anchor domain protein</fullName>
    </submittedName>
</protein>
<dbReference type="GO" id="GO:0005975">
    <property type="term" value="P:carbohydrate metabolic process"/>
    <property type="evidence" value="ECO:0007669"/>
    <property type="project" value="UniProtKB-ARBA"/>
</dbReference>
<sequence length="614" mass="66005">MRLCDDSADRAQHNNNKGLFPKQRVIPQTKRIFLKPARKGTDIKEKKVNKFTKQCVAAFASLAMAGTLCVAGAVVANNVAFATSPTQEAAKPAPWSTEGQKLKGSITIKKYEDKGPNNTSTPLAGAKFKVQRVTKLSTSDTTSTDLTDYKNWEALATKVKSLNDKPDVEGMQFDDKNTQEGETGSDGSKKFDGLAIGLYKVEETQPAPGHSNDVTPFYMTIPEITHEANKPVTYDYNVTARPKNQSLANRITKTLVRTEGNGTEFVGNGDTMTYKISADVLSTSATDRAKWTKSDLQGYTVFDQAPAGAFKKYDQTVVQSANVVYKENSTDKSVPLKDKSTNNISVTTEEIKKGGTGSDANDVVATRIKVAFNETGLASIAKAAAADSKAKVEIEFAFTIADASKSTATSFTNKSGFIPGKSDTSPEPKPEVPTDGGSQVESHYGFLQVNKYDGTFAKDSNDAKSKLADAKFKLFAKKSDADACAMDTKATACNKASKVGEFTTIAGGKFKTPAKVVIDDSTHQFYIVETEAPANYERDHQAHAVTVAASSTLAAPTVVDIANVPTKDNGSWFKLPKTGAAGVVIFALAGVCLVCFGIFVFMRNRKKEEEQQAA</sequence>
<proteinExistence type="predicted"/>
<dbReference type="OrthoDB" id="3267513at2"/>
<feature type="region of interest" description="Disordered" evidence="5">
    <location>
        <begin position="166"/>
        <end position="189"/>
    </location>
</feature>
<feature type="domain" description="Gram-positive cocci surface proteins LPxTG" evidence="7">
    <location>
        <begin position="574"/>
        <end position="609"/>
    </location>
</feature>
<evidence type="ECO:0000259" key="8">
    <source>
        <dbReference type="Pfam" id="PF17802"/>
    </source>
</evidence>
<organism evidence="9 10">
    <name type="scientific">Gardnerella vaginalis</name>
    <dbReference type="NCBI Taxonomy" id="2702"/>
    <lineage>
        <taxon>Bacteria</taxon>
        <taxon>Bacillati</taxon>
        <taxon>Actinomycetota</taxon>
        <taxon>Actinomycetes</taxon>
        <taxon>Bifidobacteriales</taxon>
        <taxon>Bifidobacteriaceae</taxon>
        <taxon>Gardnerella</taxon>
    </lineage>
</organism>
<keyword evidence="4" id="KW-0572">Peptidoglycan-anchor</keyword>
<evidence type="ECO:0000256" key="1">
    <source>
        <dbReference type="ARBA" id="ARBA00022512"/>
    </source>
</evidence>
<dbReference type="AlphaFoldDB" id="A0A133NXL4"/>
<dbReference type="Pfam" id="PF00746">
    <property type="entry name" value="Gram_pos_anchor"/>
    <property type="match status" value="1"/>
</dbReference>
<dbReference type="PATRIC" id="fig|2702.100.peg.662"/>
<evidence type="ECO:0000313" key="10">
    <source>
        <dbReference type="Proteomes" id="UP000070687"/>
    </source>
</evidence>
<keyword evidence="1" id="KW-0134">Cell wall</keyword>
<evidence type="ECO:0000256" key="6">
    <source>
        <dbReference type="SAM" id="Phobius"/>
    </source>
</evidence>
<keyword evidence="6" id="KW-0472">Membrane</keyword>
<dbReference type="NCBIfam" id="NF033902">
    <property type="entry name" value="iso_D2_wall_anc"/>
    <property type="match status" value="1"/>
</dbReference>
<dbReference type="InterPro" id="IPR019931">
    <property type="entry name" value="LPXTG_anchor"/>
</dbReference>
<evidence type="ECO:0000256" key="5">
    <source>
        <dbReference type="SAM" id="MobiDB-lite"/>
    </source>
</evidence>
<keyword evidence="2" id="KW-0964">Secreted</keyword>
<feature type="transmembrane region" description="Helical" evidence="6">
    <location>
        <begin position="579"/>
        <end position="602"/>
    </location>
</feature>
<dbReference type="Pfam" id="PF17802">
    <property type="entry name" value="SpaA"/>
    <property type="match status" value="2"/>
</dbReference>
<evidence type="ECO:0000313" key="9">
    <source>
        <dbReference type="EMBL" id="KXA21009.1"/>
    </source>
</evidence>
<dbReference type="InterPro" id="IPR041033">
    <property type="entry name" value="SpaA_PFL_dom_1"/>
</dbReference>
<dbReference type="Proteomes" id="UP000070687">
    <property type="component" value="Unassembled WGS sequence"/>
</dbReference>
<evidence type="ECO:0000259" key="7">
    <source>
        <dbReference type="Pfam" id="PF00746"/>
    </source>
</evidence>
<keyword evidence="6" id="KW-0812">Transmembrane</keyword>